<dbReference type="Pfam" id="PF08547">
    <property type="entry name" value="CIA30"/>
    <property type="match status" value="1"/>
</dbReference>
<accession>A0A653CDM3</accession>
<dbReference type="SUPFAM" id="SSF49785">
    <property type="entry name" value="Galactose-binding domain-like"/>
    <property type="match status" value="1"/>
</dbReference>
<dbReference type="Proteomes" id="UP000410492">
    <property type="component" value="Unassembled WGS sequence"/>
</dbReference>
<feature type="signal peptide" evidence="1">
    <location>
        <begin position="1"/>
        <end position="19"/>
    </location>
</feature>
<dbReference type="OrthoDB" id="426386at2759"/>
<protein>
    <recommendedName>
        <fullName evidence="2">NADH:ubiquinone oxidoreductase intermediate-associated protein 30 domain-containing protein</fullName>
    </recommendedName>
</protein>
<dbReference type="AlphaFoldDB" id="A0A653CDM3"/>
<organism evidence="3 4">
    <name type="scientific">Callosobruchus maculatus</name>
    <name type="common">Southern cowpea weevil</name>
    <name type="synonym">Pulse bruchid</name>
    <dbReference type="NCBI Taxonomy" id="64391"/>
    <lineage>
        <taxon>Eukaryota</taxon>
        <taxon>Metazoa</taxon>
        <taxon>Ecdysozoa</taxon>
        <taxon>Arthropoda</taxon>
        <taxon>Hexapoda</taxon>
        <taxon>Insecta</taxon>
        <taxon>Pterygota</taxon>
        <taxon>Neoptera</taxon>
        <taxon>Endopterygota</taxon>
        <taxon>Coleoptera</taxon>
        <taxon>Polyphaga</taxon>
        <taxon>Cucujiformia</taxon>
        <taxon>Chrysomeloidea</taxon>
        <taxon>Chrysomelidae</taxon>
        <taxon>Bruchinae</taxon>
        <taxon>Bruchini</taxon>
        <taxon>Callosobruchus</taxon>
    </lineage>
</organism>
<reference evidence="3 4" key="1">
    <citation type="submission" date="2019-01" db="EMBL/GenBank/DDBJ databases">
        <authorList>
            <person name="Sayadi A."/>
        </authorList>
    </citation>
    <scope>NUCLEOTIDE SEQUENCE [LARGE SCALE GENOMIC DNA]</scope>
</reference>
<name>A0A653CDM3_CALMS</name>
<keyword evidence="4" id="KW-1185">Reference proteome</keyword>
<keyword evidence="1" id="KW-0732">Signal</keyword>
<dbReference type="InterPro" id="IPR013857">
    <property type="entry name" value="NADH-UbQ_OxRdtase-assoc_prot30"/>
</dbReference>
<sequence>MSLAIYLVTFTCVVGFCLSEVVVDDFNANPNAASSYLEVSDFVMKGVSKAVLVPHNGPNSKGAVLFTLLEPQTDGAAFAGVRRVANFDFSGHQEIRLRLKNRGEYTGYQLVLKNSQEANTVSYANYFDAAQKDFGEINLALSGFEAQLHGKKVDDAPALDISKITSVGIYAYGGVYRNRKQNGVAALEIDYIKAV</sequence>
<proteinExistence type="predicted"/>
<gene>
    <name evidence="3" type="ORF">CALMAC_LOCUS8272</name>
</gene>
<evidence type="ECO:0000313" key="4">
    <source>
        <dbReference type="Proteomes" id="UP000410492"/>
    </source>
</evidence>
<evidence type="ECO:0000259" key="2">
    <source>
        <dbReference type="Pfam" id="PF08547"/>
    </source>
</evidence>
<feature type="chain" id="PRO_5024950833" description="NADH:ubiquinone oxidoreductase intermediate-associated protein 30 domain-containing protein" evidence="1">
    <location>
        <begin position="20"/>
        <end position="195"/>
    </location>
</feature>
<dbReference type="EMBL" id="CAACVG010007557">
    <property type="protein sequence ID" value="VEN46042.1"/>
    <property type="molecule type" value="Genomic_DNA"/>
</dbReference>
<dbReference type="InterPro" id="IPR008979">
    <property type="entry name" value="Galactose-bd-like_sf"/>
</dbReference>
<evidence type="ECO:0000313" key="3">
    <source>
        <dbReference type="EMBL" id="VEN46042.1"/>
    </source>
</evidence>
<evidence type="ECO:0000256" key="1">
    <source>
        <dbReference type="SAM" id="SignalP"/>
    </source>
</evidence>
<feature type="domain" description="NADH:ubiquinone oxidoreductase intermediate-associated protein 30" evidence="2">
    <location>
        <begin position="30"/>
        <end position="189"/>
    </location>
</feature>